<dbReference type="FunFam" id="3.30.565.10:FF:000006">
    <property type="entry name" value="Sensor histidine kinase WalK"/>
    <property type="match status" value="1"/>
</dbReference>
<keyword evidence="7 15" id="KW-0812">Transmembrane</keyword>
<dbReference type="SUPFAM" id="SSF47384">
    <property type="entry name" value="Homodimeric domain of signal transducing histidine kinase"/>
    <property type="match status" value="1"/>
</dbReference>
<proteinExistence type="predicted"/>
<evidence type="ECO:0000313" key="18">
    <source>
        <dbReference type="EMBL" id="HJF32543.1"/>
    </source>
</evidence>
<accession>A0A921G033</accession>
<dbReference type="CDD" id="cd00082">
    <property type="entry name" value="HisKA"/>
    <property type="match status" value="1"/>
</dbReference>
<evidence type="ECO:0000256" key="8">
    <source>
        <dbReference type="ARBA" id="ARBA00022741"/>
    </source>
</evidence>
<organism evidence="18 19">
    <name type="scientific">Sporosarcina psychrophila</name>
    <name type="common">Bacillus psychrophilus</name>
    <dbReference type="NCBI Taxonomy" id="1476"/>
    <lineage>
        <taxon>Bacteria</taxon>
        <taxon>Bacillati</taxon>
        <taxon>Bacillota</taxon>
        <taxon>Bacilli</taxon>
        <taxon>Bacillales</taxon>
        <taxon>Caryophanaceae</taxon>
        <taxon>Sporosarcina</taxon>
    </lineage>
</organism>
<dbReference type="Proteomes" id="UP000698173">
    <property type="component" value="Unassembled WGS sequence"/>
</dbReference>
<dbReference type="Gene3D" id="6.10.340.10">
    <property type="match status" value="1"/>
</dbReference>
<dbReference type="InterPro" id="IPR003594">
    <property type="entry name" value="HATPase_dom"/>
</dbReference>
<dbReference type="Pfam" id="PF00672">
    <property type="entry name" value="HAMP"/>
    <property type="match status" value="1"/>
</dbReference>
<keyword evidence="14" id="KW-0175">Coiled coil</keyword>
<comment type="subcellular location">
    <subcellularLocation>
        <location evidence="2">Cell membrane</location>
        <topology evidence="2">Multi-pass membrane protein</topology>
    </subcellularLocation>
</comment>
<comment type="caution">
    <text evidence="18">The sequence shown here is derived from an EMBL/GenBank/DDBJ whole genome shotgun (WGS) entry which is preliminary data.</text>
</comment>
<dbReference type="InterPro" id="IPR036097">
    <property type="entry name" value="HisK_dim/P_sf"/>
</dbReference>
<evidence type="ECO:0000256" key="10">
    <source>
        <dbReference type="ARBA" id="ARBA00022840"/>
    </source>
</evidence>
<dbReference type="InterPro" id="IPR003661">
    <property type="entry name" value="HisK_dim/P_dom"/>
</dbReference>
<keyword evidence="11 15" id="KW-1133">Transmembrane helix</keyword>
<keyword evidence="4" id="KW-1003">Cell membrane</keyword>
<feature type="transmembrane region" description="Helical" evidence="15">
    <location>
        <begin position="12"/>
        <end position="32"/>
    </location>
</feature>
<dbReference type="CDD" id="cd06225">
    <property type="entry name" value="HAMP"/>
    <property type="match status" value="1"/>
</dbReference>
<keyword evidence="8" id="KW-0547">Nucleotide-binding</keyword>
<comment type="catalytic activity">
    <reaction evidence="1">
        <text>ATP + protein L-histidine = ADP + protein N-phospho-L-histidine.</text>
        <dbReference type="EC" id="2.7.13.3"/>
    </reaction>
</comment>
<dbReference type="SMART" id="SM00387">
    <property type="entry name" value="HATPase_c"/>
    <property type="match status" value="1"/>
</dbReference>
<evidence type="ECO:0000259" key="16">
    <source>
        <dbReference type="PROSITE" id="PS50109"/>
    </source>
</evidence>
<dbReference type="EMBL" id="DYWT01000200">
    <property type="protein sequence ID" value="HJF32543.1"/>
    <property type="molecule type" value="Genomic_DNA"/>
</dbReference>
<reference evidence="18" key="1">
    <citation type="journal article" date="2021" name="PeerJ">
        <title>Extensive microbial diversity within the chicken gut microbiome revealed by metagenomics and culture.</title>
        <authorList>
            <person name="Gilroy R."/>
            <person name="Ravi A."/>
            <person name="Getino M."/>
            <person name="Pursley I."/>
            <person name="Horton D.L."/>
            <person name="Alikhan N.F."/>
            <person name="Baker D."/>
            <person name="Gharbi K."/>
            <person name="Hall N."/>
            <person name="Watson M."/>
            <person name="Adriaenssens E.M."/>
            <person name="Foster-Nyarko E."/>
            <person name="Jarju S."/>
            <person name="Secka A."/>
            <person name="Antonio M."/>
            <person name="Oren A."/>
            <person name="Chaudhuri R.R."/>
            <person name="La Ragione R."/>
            <person name="Hildebrand F."/>
            <person name="Pallen M.J."/>
        </authorList>
    </citation>
    <scope>NUCLEOTIDE SEQUENCE</scope>
    <source>
        <strain evidence="18">CHK171-7178</strain>
    </source>
</reference>
<dbReference type="SUPFAM" id="SSF55874">
    <property type="entry name" value="ATPase domain of HSP90 chaperone/DNA topoisomerase II/histidine kinase"/>
    <property type="match status" value="1"/>
</dbReference>
<gene>
    <name evidence="18" type="ORF">K8V56_12320</name>
</gene>
<evidence type="ECO:0000256" key="9">
    <source>
        <dbReference type="ARBA" id="ARBA00022777"/>
    </source>
</evidence>
<dbReference type="EC" id="2.7.13.3" evidence="3"/>
<protein>
    <recommendedName>
        <fullName evidence="3">histidine kinase</fullName>
        <ecNumber evidence="3">2.7.13.3</ecNumber>
    </recommendedName>
</protein>
<dbReference type="SMART" id="SM00304">
    <property type="entry name" value="HAMP"/>
    <property type="match status" value="1"/>
</dbReference>
<dbReference type="SUPFAM" id="SSF158472">
    <property type="entry name" value="HAMP domain-like"/>
    <property type="match status" value="1"/>
</dbReference>
<dbReference type="PROSITE" id="PS50885">
    <property type="entry name" value="HAMP"/>
    <property type="match status" value="1"/>
</dbReference>
<dbReference type="PANTHER" id="PTHR45528">
    <property type="entry name" value="SENSOR HISTIDINE KINASE CPXA"/>
    <property type="match status" value="1"/>
</dbReference>
<keyword evidence="6" id="KW-0808">Transferase</keyword>
<dbReference type="Gene3D" id="1.10.287.130">
    <property type="match status" value="1"/>
</dbReference>
<dbReference type="AlphaFoldDB" id="A0A921G033"/>
<reference evidence="18" key="2">
    <citation type="submission" date="2021-09" db="EMBL/GenBank/DDBJ databases">
        <authorList>
            <person name="Gilroy R."/>
        </authorList>
    </citation>
    <scope>NUCLEOTIDE SEQUENCE</scope>
    <source>
        <strain evidence="18">CHK171-7178</strain>
    </source>
</reference>
<dbReference type="Pfam" id="PF00512">
    <property type="entry name" value="HisKA"/>
    <property type="match status" value="1"/>
</dbReference>
<evidence type="ECO:0000256" key="1">
    <source>
        <dbReference type="ARBA" id="ARBA00000085"/>
    </source>
</evidence>
<dbReference type="FunFam" id="1.10.287.130:FF:000001">
    <property type="entry name" value="Two-component sensor histidine kinase"/>
    <property type="match status" value="1"/>
</dbReference>
<evidence type="ECO:0000256" key="11">
    <source>
        <dbReference type="ARBA" id="ARBA00022989"/>
    </source>
</evidence>
<dbReference type="InterPro" id="IPR004358">
    <property type="entry name" value="Sig_transdc_His_kin-like_C"/>
</dbReference>
<feature type="transmembrane region" description="Helical" evidence="15">
    <location>
        <begin position="165"/>
        <end position="184"/>
    </location>
</feature>
<feature type="domain" description="HAMP" evidence="17">
    <location>
        <begin position="186"/>
        <end position="238"/>
    </location>
</feature>
<dbReference type="PANTHER" id="PTHR45528:SF1">
    <property type="entry name" value="SENSOR HISTIDINE KINASE CPXA"/>
    <property type="match status" value="1"/>
</dbReference>
<dbReference type="InterPro" id="IPR050398">
    <property type="entry name" value="HssS/ArlS-like"/>
</dbReference>
<evidence type="ECO:0000256" key="12">
    <source>
        <dbReference type="ARBA" id="ARBA00023012"/>
    </source>
</evidence>
<feature type="domain" description="Histidine kinase" evidence="16">
    <location>
        <begin position="253"/>
        <end position="469"/>
    </location>
</feature>
<keyword evidence="10" id="KW-0067">ATP-binding</keyword>
<dbReference type="PRINTS" id="PR00344">
    <property type="entry name" value="BCTRLSENSOR"/>
</dbReference>
<dbReference type="InterPro" id="IPR005467">
    <property type="entry name" value="His_kinase_dom"/>
</dbReference>
<dbReference type="SMART" id="SM00388">
    <property type="entry name" value="HisKA"/>
    <property type="match status" value="1"/>
</dbReference>
<dbReference type="GO" id="GO:0005886">
    <property type="term" value="C:plasma membrane"/>
    <property type="evidence" value="ECO:0007669"/>
    <property type="project" value="UniProtKB-SubCell"/>
</dbReference>
<dbReference type="Pfam" id="PF02518">
    <property type="entry name" value="HATPase_c"/>
    <property type="match status" value="1"/>
</dbReference>
<dbReference type="PROSITE" id="PS50109">
    <property type="entry name" value="HIS_KIN"/>
    <property type="match status" value="1"/>
</dbReference>
<dbReference type="GO" id="GO:0005524">
    <property type="term" value="F:ATP binding"/>
    <property type="evidence" value="ECO:0007669"/>
    <property type="project" value="UniProtKB-KW"/>
</dbReference>
<evidence type="ECO:0000256" key="13">
    <source>
        <dbReference type="ARBA" id="ARBA00023136"/>
    </source>
</evidence>
<evidence type="ECO:0000256" key="15">
    <source>
        <dbReference type="SAM" id="Phobius"/>
    </source>
</evidence>
<dbReference type="InterPro" id="IPR036890">
    <property type="entry name" value="HATPase_C_sf"/>
</dbReference>
<evidence type="ECO:0000256" key="2">
    <source>
        <dbReference type="ARBA" id="ARBA00004651"/>
    </source>
</evidence>
<keyword evidence="12" id="KW-0902">Two-component regulatory system</keyword>
<evidence type="ECO:0000256" key="6">
    <source>
        <dbReference type="ARBA" id="ARBA00022679"/>
    </source>
</evidence>
<dbReference type="InterPro" id="IPR003660">
    <property type="entry name" value="HAMP_dom"/>
</dbReference>
<evidence type="ECO:0000256" key="14">
    <source>
        <dbReference type="SAM" id="Coils"/>
    </source>
</evidence>
<keyword evidence="5" id="KW-0597">Phosphoprotein</keyword>
<evidence type="ECO:0000259" key="17">
    <source>
        <dbReference type="PROSITE" id="PS50885"/>
    </source>
</evidence>
<evidence type="ECO:0000256" key="5">
    <source>
        <dbReference type="ARBA" id="ARBA00022553"/>
    </source>
</evidence>
<sequence length="471" mass="53587">MKIKYLYQQLLSHFSVIVIAFLLLSLLFSHYVEQFVYDSKTEELATYGETILRDIQADQRNSNRILQSYGHVLNGRDIQYSLFDEKSAIIYSAGIKTPLIELSEKEWHDIKNGETVIVKQDFKRFDEAVTFVLLPYIHNRQFIGGILLTSPIKGSREVISQMNTYLIVTTFIALAISLLLSWILSTFHVSRIKRLQLATSAVAQGDYSVRIPSSDFDEISELAGDFNGMVEKLDASMEEIENLENRRRQFMADVSHELRTPLTTIRGIIEGLKNNMIPESEKVKGLQLATNETMRLIRLVNENLDYEKIRSKQVTLIKQDIQLVELLGIIKDQLDGVAEERSNEVIVTADPDVLVFADYDRLTQILINITKNSIQFTENGRIYLRGYTSASNCVIEIEDTGIGIDPDDIEKIWSRFYKAIVSRTTNPYGEFGLGLSIVKSLVMMHNGTIDVTSEKGKGTKFTLSFPLQNEN</sequence>
<evidence type="ECO:0000256" key="4">
    <source>
        <dbReference type="ARBA" id="ARBA00022475"/>
    </source>
</evidence>
<evidence type="ECO:0000256" key="7">
    <source>
        <dbReference type="ARBA" id="ARBA00022692"/>
    </source>
</evidence>
<evidence type="ECO:0000256" key="3">
    <source>
        <dbReference type="ARBA" id="ARBA00012438"/>
    </source>
</evidence>
<keyword evidence="13 15" id="KW-0472">Membrane</keyword>
<name>A0A921G033_SPOPS</name>
<feature type="coiled-coil region" evidence="14">
    <location>
        <begin position="226"/>
        <end position="253"/>
    </location>
</feature>
<dbReference type="Gene3D" id="3.30.565.10">
    <property type="entry name" value="Histidine kinase-like ATPase, C-terminal domain"/>
    <property type="match status" value="1"/>
</dbReference>
<dbReference type="GO" id="GO:0000155">
    <property type="term" value="F:phosphorelay sensor kinase activity"/>
    <property type="evidence" value="ECO:0007669"/>
    <property type="project" value="InterPro"/>
</dbReference>
<keyword evidence="9 18" id="KW-0418">Kinase</keyword>
<evidence type="ECO:0000313" key="19">
    <source>
        <dbReference type="Proteomes" id="UP000698173"/>
    </source>
</evidence>